<comment type="pathway">
    <text evidence="2">Polyol metabolism; glycerol degradation.</text>
</comment>
<dbReference type="InterPro" id="IPR004007">
    <property type="entry name" value="DhaL_dom"/>
</dbReference>
<comment type="caution">
    <text evidence="11">The sequence shown here is derived from an EMBL/GenBank/DDBJ whole genome shotgun (WGS) entry which is preliminary data.</text>
</comment>
<dbReference type="InterPro" id="IPR050861">
    <property type="entry name" value="Dihydroxyacetone_Kinase"/>
</dbReference>
<comment type="subunit">
    <text evidence="7">Homodimer. The dihydroxyacetone kinase complex is composed of a homodimer of DhaM, a homodimer of DhaK and the subunit DhaL.</text>
</comment>
<evidence type="ECO:0000256" key="1">
    <source>
        <dbReference type="ARBA" id="ARBA00001113"/>
    </source>
</evidence>
<dbReference type="PANTHER" id="PTHR28629:SF4">
    <property type="entry name" value="TRIOKINASE_FMN CYCLASE"/>
    <property type="match status" value="1"/>
</dbReference>
<dbReference type="Pfam" id="PF02734">
    <property type="entry name" value="Dak2"/>
    <property type="match status" value="1"/>
</dbReference>
<dbReference type="FunFam" id="1.25.40.340:FF:000002">
    <property type="entry name" value="Dihydroxyacetone kinase, L subunit"/>
    <property type="match status" value="1"/>
</dbReference>
<dbReference type="GO" id="GO:0047324">
    <property type="term" value="F:phosphoenolpyruvate-glycerone phosphotransferase activity"/>
    <property type="evidence" value="ECO:0007669"/>
    <property type="project" value="UniProtKB-EC"/>
</dbReference>
<gene>
    <name evidence="11" type="primary">dhaL</name>
    <name evidence="11" type="ORF">E4663_00265</name>
</gene>
<keyword evidence="4" id="KW-0808">Transferase</keyword>
<dbReference type="Gene3D" id="1.25.40.340">
    <property type="match status" value="1"/>
</dbReference>
<dbReference type="EC" id="2.7.1.121" evidence="3"/>
<name>A0A4Z0H251_9BACI</name>
<comment type="function">
    <text evidence="8">ADP-binding subunit of the dihydroxyacetone kinase, which is responsible for the phosphoenolpyruvate (PEP)-dependent phosphorylation of dihydroxyacetone. DhaL-ADP is converted to DhaL-ATP via a phosphoryl group transfer from DhaM and transmits it to dihydroxyacetone binds to DhaK.</text>
</comment>
<dbReference type="PANTHER" id="PTHR28629">
    <property type="entry name" value="TRIOKINASE/FMN CYCLASE"/>
    <property type="match status" value="1"/>
</dbReference>
<reference evidence="11 12" key="1">
    <citation type="journal article" date="2003" name="Int. J. Syst. Evol. Microbiol.">
        <title>Halobacillus salinus sp. nov., isolated from a salt lake on the coast of the East Sea in Korea.</title>
        <authorList>
            <person name="Yoon J.H."/>
            <person name="Kang K.H."/>
            <person name="Park Y.H."/>
        </authorList>
    </citation>
    <scope>NUCLEOTIDE SEQUENCE [LARGE SCALE GENOMIC DNA]</scope>
    <source>
        <strain evidence="11 12">HSL-3</strain>
    </source>
</reference>
<dbReference type="SMART" id="SM01120">
    <property type="entry name" value="Dak2"/>
    <property type="match status" value="1"/>
</dbReference>
<evidence type="ECO:0000313" key="11">
    <source>
        <dbReference type="EMBL" id="TGB03476.1"/>
    </source>
</evidence>
<dbReference type="GO" id="GO:0004371">
    <property type="term" value="F:glycerone kinase activity"/>
    <property type="evidence" value="ECO:0007669"/>
    <property type="project" value="InterPro"/>
</dbReference>
<accession>A0A4Z0H251</accession>
<keyword evidence="12" id="KW-1185">Reference proteome</keyword>
<dbReference type="STRING" id="192814.GCA_900166575_00346"/>
<keyword evidence="9" id="KW-0175">Coiled coil</keyword>
<proteinExistence type="predicted"/>
<dbReference type="NCBIfam" id="TIGR02365">
    <property type="entry name" value="dha_L_ycgS"/>
    <property type="match status" value="1"/>
</dbReference>
<comment type="catalytic activity">
    <reaction evidence="1">
        <text>dihydroxyacetone + phosphoenolpyruvate = dihydroxyacetone phosphate + pyruvate</text>
        <dbReference type="Rhea" id="RHEA:18381"/>
        <dbReference type="ChEBI" id="CHEBI:15361"/>
        <dbReference type="ChEBI" id="CHEBI:16016"/>
        <dbReference type="ChEBI" id="CHEBI:57642"/>
        <dbReference type="ChEBI" id="CHEBI:58702"/>
        <dbReference type="EC" id="2.7.1.121"/>
    </reaction>
</comment>
<feature type="domain" description="DhaL" evidence="10">
    <location>
        <begin position="6"/>
        <end position="197"/>
    </location>
</feature>
<dbReference type="RefSeq" id="WP_135326207.1">
    <property type="nucleotide sequence ID" value="NZ_SRJC01000001.1"/>
</dbReference>
<sequence length="203" mass="22105">MLIGVEETIQWLKNYNDKLSEQKDYLSQLDRAIGDGDHGINMARGFQQVADSLDDDFDDVSTVLKKTATTVMSKVGGASGPLYGTAFLKMSMACKGKEVDAGVFAEMVEAALGGIKQRGKSEEGEKTMVDVWSPVLDMLREGEFDAERLKKTAEDAMQNTEDMTATKGRASYFKERSQGNLDPGAVSSYYLFAELADVIGKGA</sequence>
<dbReference type="AlphaFoldDB" id="A0A4Z0H251"/>
<dbReference type="Proteomes" id="UP000297982">
    <property type="component" value="Unassembled WGS sequence"/>
</dbReference>
<evidence type="ECO:0000256" key="5">
    <source>
        <dbReference type="ARBA" id="ARBA00022777"/>
    </source>
</evidence>
<evidence type="ECO:0000259" key="10">
    <source>
        <dbReference type="PROSITE" id="PS51480"/>
    </source>
</evidence>
<evidence type="ECO:0000256" key="4">
    <source>
        <dbReference type="ARBA" id="ARBA00022679"/>
    </source>
</evidence>
<evidence type="ECO:0000256" key="8">
    <source>
        <dbReference type="ARBA" id="ARBA00055771"/>
    </source>
</evidence>
<dbReference type="InterPro" id="IPR012737">
    <property type="entry name" value="DhaK_L_YcgS"/>
</dbReference>
<dbReference type="PROSITE" id="PS51480">
    <property type="entry name" value="DHAL"/>
    <property type="match status" value="1"/>
</dbReference>
<keyword evidence="5 11" id="KW-0418">Kinase</keyword>
<protein>
    <recommendedName>
        <fullName evidence="3">phosphoenolpyruvate--glycerone phosphotransferase</fullName>
        <ecNumber evidence="3">2.7.1.121</ecNumber>
    </recommendedName>
</protein>
<dbReference type="EMBL" id="SRJC01000001">
    <property type="protein sequence ID" value="TGB03476.1"/>
    <property type="molecule type" value="Genomic_DNA"/>
</dbReference>
<keyword evidence="6" id="KW-0319">Glycerol metabolism</keyword>
<organism evidence="11 12">
    <name type="scientific">Halobacillus salinus</name>
    <dbReference type="NCBI Taxonomy" id="192814"/>
    <lineage>
        <taxon>Bacteria</taxon>
        <taxon>Bacillati</taxon>
        <taxon>Bacillota</taxon>
        <taxon>Bacilli</taxon>
        <taxon>Bacillales</taxon>
        <taxon>Bacillaceae</taxon>
        <taxon>Halobacillus</taxon>
    </lineage>
</organism>
<dbReference type="GO" id="GO:0005829">
    <property type="term" value="C:cytosol"/>
    <property type="evidence" value="ECO:0007669"/>
    <property type="project" value="TreeGrafter"/>
</dbReference>
<dbReference type="GO" id="GO:0019563">
    <property type="term" value="P:glycerol catabolic process"/>
    <property type="evidence" value="ECO:0007669"/>
    <property type="project" value="TreeGrafter"/>
</dbReference>
<feature type="coiled-coil region" evidence="9">
    <location>
        <begin position="139"/>
        <end position="166"/>
    </location>
</feature>
<evidence type="ECO:0000256" key="6">
    <source>
        <dbReference type="ARBA" id="ARBA00022798"/>
    </source>
</evidence>
<dbReference type="InterPro" id="IPR036117">
    <property type="entry name" value="DhaL_dom_sf"/>
</dbReference>
<evidence type="ECO:0000256" key="7">
    <source>
        <dbReference type="ARBA" id="ARBA00046577"/>
    </source>
</evidence>
<evidence type="ECO:0000313" key="12">
    <source>
        <dbReference type="Proteomes" id="UP000297982"/>
    </source>
</evidence>
<dbReference type="SUPFAM" id="SSF101473">
    <property type="entry name" value="DhaL-like"/>
    <property type="match status" value="1"/>
</dbReference>
<evidence type="ECO:0000256" key="2">
    <source>
        <dbReference type="ARBA" id="ARBA00004745"/>
    </source>
</evidence>
<evidence type="ECO:0000256" key="3">
    <source>
        <dbReference type="ARBA" id="ARBA00012095"/>
    </source>
</evidence>
<evidence type="ECO:0000256" key="9">
    <source>
        <dbReference type="SAM" id="Coils"/>
    </source>
</evidence>